<evidence type="ECO:0000313" key="2">
    <source>
        <dbReference type="Proteomes" id="UP000814128"/>
    </source>
</evidence>
<dbReference type="EMBL" id="MU274894">
    <property type="protein sequence ID" value="KAI0026289.1"/>
    <property type="molecule type" value="Genomic_DNA"/>
</dbReference>
<dbReference type="Proteomes" id="UP000814128">
    <property type="component" value="Unassembled WGS sequence"/>
</dbReference>
<name>A0ACB8Q3B1_9AGAM</name>
<organism evidence="1 2">
    <name type="scientific">Vararia minispora EC-137</name>
    <dbReference type="NCBI Taxonomy" id="1314806"/>
    <lineage>
        <taxon>Eukaryota</taxon>
        <taxon>Fungi</taxon>
        <taxon>Dikarya</taxon>
        <taxon>Basidiomycota</taxon>
        <taxon>Agaricomycotina</taxon>
        <taxon>Agaricomycetes</taxon>
        <taxon>Russulales</taxon>
        <taxon>Lachnocladiaceae</taxon>
        <taxon>Vararia</taxon>
    </lineage>
</organism>
<reference evidence="1" key="2">
    <citation type="journal article" date="2022" name="New Phytol.">
        <title>Evolutionary transition to the ectomycorrhizal habit in the genomes of a hyperdiverse lineage of mushroom-forming fungi.</title>
        <authorList>
            <person name="Looney B."/>
            <person name="Miyauchi S."/>
            <person name="Morin E."/>
            <person name="Drula E."/>
            <person name="Courty P.E."/>
            <person name="Kohler A."/>
            <person name="Kuo A."/>
            <person name="LaButti K."/>
            <person name="Pangilinan J."/>
            <person name="Lipzen A."/>
            <person name="Riley R."/>
            <person name="Andreopoulos W."/>
            <person name="He G."/>
            <person name="Johnson J."/>
            <person name="Nolan M."/>
            <person name="Tritt A."/>
            <person name="Barry K.W."/>
            <person name="Grigoriev I.V."/>
            <person name="Nagy L.G."/>
            <person name="Hibbett D."/>
            <person name="Henrissat B."/>
            <person name="Matheny P.B."/>
            <person name="Labbe J."/>
            <person name="Martin F.M."/>
        </authorList>
    </citation>
    <scope>NUCLEOTIDE SEQUENCE</scope>
    <source>
        <strain evidence="1">EC-137</strain>
    </source>
</reference>
<protein>
    <submittedName>
        <fullName evidence="1">Uncharacterized protein</fullName>
    </submittedName>
</protein>
<keyword evidence="2" id="KW-1185">Reference proteome</keyword>
<gene>
    <name evidence="1" type="ORF">K488DRAFT_92920</name>
</gene>
<reference evidence="1" key="1">
    <citation type="submission" date="2021-02" db="EMBL/GenBank/DDBJ databases">
        <authorList>
            <consortium name="DOE Joint Genome Institute"/>
            <person name="Ahrendt S."/>
            <person name="Looney B.P."/>
            <person name="Miyauchi S."/>
            <person name="Morin E."/>
            <person name="Drula E."/>
            <person name="Courty P.E."/>
            <person name="Chicoki N."/>
            <person name="Fauchery L."/>
            <person name="Kohler A."/>
            <person name="Kuo A."/>
            <person name="Labutti K."/>
            <person name="Pangilinan J."/>
            <person name="Lipzen A."/>
            <person name="Riley R."/>
            <person name="Andreopoulos W."/>
            <person name="He G."/>
            <person name="Johnson J."/>
            <person name="Barry K.W."/>
            <person name="Grigoriev I.V."/>
            <person name="Nagy L."/>
            <person name="Hibbett D."/>
            <person name="Henrissat B."/>
            <person name="Matheny P.B."/>
            <person name="Labbe J."/>
            <person name="Martin F."/>
        </authorList>
    </citation>
    <scope>NUCLEOTIDE SEQUENCE</scope>
    <source>
        <strain evidence="1">EC-137</strain>
    </source>
</reference>
<comment type="caution">
    <text evidence="1">The sequence shown here is derived from an EMBL/GenBank/DDBJ whole genome shotgun (WGS) entry which is preliminary data.</text>
</comment>
<accession>A0ACB8Q3B1</accession>
<evidence type="ECO:0000313" key="1">
    <source>
        <dbReference type="EMBL" id="KAI0026289.1"/>
    </source>
</evidence>
<proteinExistence type="predicted"/>
<sequence length="65" mass="6739">MPLACISSFAGAFAAPLCYPFPSSRHAPGSIQLVLDGSPSPNTSSDPNVRRSTHSAANVITVHQC</sequence>